<name>A0A935UGG3_9PROT</name>
<dbReference type="AlphaFoldDB" id="A0A935UGG3"/>
<comment type="caution">
    <text evidence="2">The sequence shown here is derived from an EMBL/GenBank/DDBJ whole genome shotgun (WGS) entry which is preliminary data.</text>
</comment>
<evidence type="ECO:0000256" key="1">
    <source>
        <dbReference type="SAM" id="MobiDB-lite"/>
    </source>
</evidence>
<accession>A0A935UGG3</accession>
<evidence type="ECO:0000313" key="2">
    <source>
        <dbReference type="EMBL" id="MBK7674423.1"/>
    </source>
</evidence>
<feature type="region of interest" description="Disordered" evidence="1">
    <location>
        <begin position="71"/>
        <end position="99"/>
    </location>
</feature>
<dbReference type="Proteomes" id="UP000697998">
    <property type="component" value="Unassembled WGS sequence"/>
</dbReference>
<reference evidence="2 3" key="1">
    <citation type="submission" date="2020-10" db="EMBL/GenBank/DDBJ databases">
        <title>Connecting structure to function with the recovery of over 1000 high-quality activated sludge metagenome-assembled genomes encoding full-length rRNA genes using long-read sequencing.</title>
        <authorList>
            <person name="Singleton C.M."/>
            <person name="Petriglieri F."/>
            <person name="Kristensen J.M."/>
            <person name="Kirkegaard R.H."/>
            <person name="Michaelsen T.Y."/>
            <person name="Andersen M.H."/>
            <person name="Karst S.M."/>
            <person name="Dueholm M.S."/>
            <person name="Nielsen P.H."/>
            <person name="Albertsen M."/>
        </authorList>
    </citation>
    <scope>NUCLEOTIDE SEQUENCE [LARGE SCALE GENOMIC DNA]</scope>
    <source>
        <strain evidence="2">EsbW_18-Q3-R4-48_BATAC.285</strain>
    </source>
</reference>
<organism evidence="2 3">
    <name type="scientific">Candidatus Accumulibacter proximus</name>
    <dbReference type="NCBI Taxonomy" id="2954385"/>
    <lineage>
        <taxon>Bacteria</taxon>
        <taxon>Pseudomonadati</taxon>
        <taxon>Pseudomonadota</taxon>
        <taxon>Betaproteobacteria</taxon>
        <taxon>Candidatus Accumulibacter</taxon>
    </lineage>
</organism>
<dbReference type="EMBL" id="JADJMH010000004">
    <property type="protein sequence ID" value="MBK7674423.1"/>
    <property type="molecule type" value="Genomic_DNA"/>
</dbReference>
<evidence type="ECO:0000313" key="3">
    <source>
        <dbReference type="Proteomes" id="UP000697998"/>
    </source>
</evidence>
<gene>
    <name evidence="2" type="ORF">IPJ27_06425</name>
</gene>
<proteinExistence type="predicted"/>
<sequence length="99" mass="10872">MPPFAMKRHSGFVPVELIPKPSKESLFVPFGDNRNNFTAGKRLLAKIRSHEISPTVMTWSYPTAMSFFPQPLSGQQAKGSPSVCEDQNDSPCSPLHLAG</sequence>
<protein>
    <submittedName>
        <fullName evidence="2">Uncharacterized protein</fullName>
    </submittedName>
</protein>